<dbReference type="InterPro" id="IPR015168">
    <property type="entry name" value="SsuA/THI5"/>
</dbReference>
<feature type="chain" id="PRO_5020472624" evidence="1">
    <location>
        <begin position="25"/>
        <end position="321"/>
    </location>
</feature>
<evidence type="ECO:0000313" key="3">
    <source>
        <dbReference type="EMBL" id="THF65473.1"/>
    </source>
</evidence>
<dbReference type="RefSeq" id="WP_136347679.1">
    <property type="nucleotide sequence ID" value="NZ_SSOC01000003.1"/>
</dbReference>
<proteinExistence type="predicted"/>
<dbReference type="PANTHER" id="PTHR30024">
    <property type="entry name" value="ALIPHATIC SULFONATES-BINDING PROTEIN-RELATED"/>
    <property type="match status" value="1"/>
</dbReference>
<name>A0A4S4AZ98_9RHOO</name>
<keyword evidence="1" id="KW-0732">Signal</keyword>
<sequence>MKLSTLLSAAGLALASLSAPALHAAGANPFPIKYANVQWFDPVYIADEKGWFEEEGLKIDWVGEVPAAQLVPSVASRKVDITNRMTPLVLTARQGGAKLTLIAAGAQTTPERPHMQYLVKAGSPIQSIADFKGKKVGINSFGACSEYVLKEYLKRNGLDGSVEFVVLPDPNMEQALTQGLIDVGVLHSPFYEKALITRTATAVFSDYAVDDGEPGMLPYFTHDDFIKENPEVVRKFVKVLVRASNWVNQNHEEAGQIFAKRRGLDPQYAGSWSYYENGLIADGPVQWWIDYLEGIGQLKPGTQKAADVYTNRFNPYYVAKQ</sequence>
<accession>A0A4S4AZ98</accession>
<comment type="caution">
    <text evidence="3">The sequence shown here is derived from an EMBL/GenBank/DDBJ whole genome shotgun (WGS) entry which is preliminary data.</text>
</comment>
<protein>
    <submittedName>
        <fullName evidence="3">ABC transporter substrate-binding protein</fullName>
    </submittedName>
</protein>
<dbReference type="OrthoDB" id="8892982at2"/>
<feature type="signal peptide" evidence="1">
    <location>
        <begin position="1"/>
        <end position="24"/>
    </location>
</feature>
<evidence type="ECO:0000256" key="1">
    <source>
        <dbReference type="SAM" id="SignalP"/>
    </source>
</evidence>
<reference evidence="3 4" key="1">
    <citation type="submission" date="2019-04" db="EMBL/GenBank/DDBJ databases">
        <title>Azoarcus nasutitermitis sp. nov. isolated from termite nest.</title>
        <authorList>
            <person name="Lin S.-Y."/>
            <person name="Hameed A."/>
            <person name="Hsu Y.-H."/>
            <person name="Young C.-C."/>
        </authorList>
    </citation>
    <scope>NUCLEOTIDE SEQUENCE [LARGE SCALE GENOMIC DNA]</scope>
    <source>
        <strain evidence="3 4">CC-YHH838</strain>
    </source>
</reference>
<evidence type="ECO:0000313" key="4">
    <source>
        <dbReference type="Proteomes" id="UP000308430"/>
    </source>
</evidence>
<dbReference type="EMBL" id="SSOC01000003">
    <property type="protein sequence ID" value="THF65473.1"/>
    <property type="molecule type" value="Genomic_DNA"/>
</dbReference>
<dbReference type="SUPFAM" id="SSF53850">
    <property type="entry name" value="Periplasmic binding protein-like II"/>
    <property type="match status" value="1"/>
</dbReference>
<dbReference type="Proteomes" id="UP000308430">
    <property type="component" value="Unassembled WGS sequence"/>
</dbReference>
<feature type="domain" description="SsuA/THI5-like" evidence="2">
    <location>
        <begin position="42"/>
        <end position="254"/>
    </location>
</feature>
<dbReference type="PANTHER" id="PTHR30024:SF42">
    <property type="entry name" value="ALIPHATIC SULFONATES-BINDING PROTEIN-RELATED"/>
    <property type="match status" value="1"/>
</dbReference>
<dbReference type="AlphaFoldDB" id="A0A4S4AZ98"/>
<dbReference type="Gene3D" id="3.40.190.10">
    <property type="entry name" value="Periplasmic binding protein-like II"/>
    <property type="match status" value="2"/>
</dbReference>
<gene>
    <name evidence="3" type="ORF">E6C76_07740</name>
</gene>
<keyword evidence="4" id="KW-1185">Reference proteome</keyword>
<organism evidence="3 4">
    <name type="scientific">Pseudothauera nasutitermitis</name>
    <dbReference type="NCBI Taxonomy" id="2565930"/>
    <lineage>
        <taxon>Bacteria</taxon>
        <taxon>Pseudomonadati</taxon>
        <taxon>Pseudomonadota</taxon>
        <taxon>Betaproteobacteria</taxon>
        <taxon>Rhodocyclales</taxon>
        <taxon>Zoogloeaceae</taxon>
        <taxon>Pseudothauera</taxon>
    </lineage>
</organism>
<dbReference type="Pfam" id="PF09084">
    <property type="entry name" value="NMT1"/>
    <property type="match status" value="1"/>
</dbReference>
<evidence type="ECO:0000259" key="2">
    <source>
        <dbReference type="Pfam" id="PF09084"/>
    </source>
</evidence>